<feature type="domain" description="Glycoside hydrolase family 38 central" evidence="5">
    <location>
        <begin position="525"/>
        <end position="603"/>
    </location>
</feature>
<dbReference type="GO" id="GO:0030246">
    <property type="term" value="F:carbohydrate binding"/>
    <property type="evidence" value="ECO:0007669"/>
    <property type="project" value="InterPro"/>
</dbReference>
<dbReference type="SUPFAM" id="SSF74650">
    <property type="entry name" value="Galactose mutarotase-like"/>
    <property type="match status" value="1"/>
</dbReference>
<dbReference type="PANTHER" id="PTHR46017:SF1">
    <property type="entry name" value="ALPHA-MANNOSIDASE 2C1"/>
    <property type="match status" value="1"/>
</dbReference>
<dbReference type="Pfam" id="PF07748">
    <property type="entry name" value="Glyco_hydro_38C"/>
    <property type="match status" value="1"/>
</dbReference>
<dbReference type="InterPro" id="IPR000602">
    <property type="entry name" value="Glyco_hydro_38_N"/>
</dbReference>
<dbReference type="InterPro" id="IPR028995">
    <property type="entry name" value="Glyco_hydro_57/38_cen_sf"/>
</dbReference>
<dbReference type="EMBL" id="SDKC01000001">
    <property type="protein sequence ID" value="RXS74068.1"/>
    <property type="molecule type" value="Genomic_DNA"/>
</dbReference>
<dbReference type="SUPFAM" id="SSF88713">
    <property type="entry name" value="Glycoside hydrolase/deacetylase"/>
    <property type="match status" value="1"/>
</dbReference>
<dbReference type="PANTHER" id="PTHR46017">
    <property type="entry name" value="ALPHA-MANNOSIDASE 2C1"/>
    <property type="match status" value="1"/>
</dbReference>
<dbReference type="Pfam" id="PF09261">
    <property type="entry name" value="Alpha-mann_mid"/>
    <property type="match status" value="1"/>
</dbReference>
<dbReference type="CDD" id="cd10789">
    <property type="entry name" value="GH38N_AMII_ER_cytosolic"/>
    <property type="match status" value="1"/>
</dbReference>
<dbReference type="OrthoDB" id="9772207at2"/>
<evidence type="ECO:0000259" key="5">
    <source>
        <dbReference type="SMART" id="SM00872"/>
    </source>
</evidence>
<evidence type="ECO:0000256" key="2">
    <source>
        <dbReference type="ARBA" id="ARBA00022723"/>
    </source>
</evidence>
<dbReference type="InterPro" id="IPR015341">
    <property type="entry name" value="Glyco_hydro_38_cen"/>
</dbReference>
<dbReference type="GO" id="GO:0046872">
    <property type="term" value="F:metal ion binding"/>
    <property type="evidence" value="ECO:0007669"/>
    <property type="project" value="UniProtKB-KW"/>
</dbReference>
<dbReference type="GO" id="GO:0004559">
    <property type="term" value="F:alpha-mannosidase activity"/>
    <property type="evidence" value="ECO:0007669"/>
    <property type="project" value="InterPro"/>
</dbReference>
<dbReference type="SMART" id="SM00872">
    <property type="entry name" value="Alpha-mann_mid"/>
    <property type="match status" value="1"/>
</dbReference>
<evidence type="ECO:0000256" key="3">
    <source>
        <dbReference type="ARBA" id="ARBA00022801"/>
    </source>
</evidence>
<name>A0A4Q1REX5_9FIRM</name>
<sequence length="1044" mass="121525">MYWEDKKMPFDFHNRDRIEHLLEEIEQMRYKDRRDLSGFSFWEDDGSVGNREPQGEGVPVEQGFCWTGWDRYNWLTVTAKIPESWSGQDVRALFDFGASVGTGNNGDPESLLYINGKTYQAVDGNHHEVFLDVEKEGYIQEMKFRLWSGLSGGGVPVDNVMEIRQAQIAILDHPCDDLYYLAKAALETYDLLPANHEYKEWILNCLVRCFTLVDFTEPGSEAFYESVQEAWNYLDGQMQGQGKPDVNISLIGHTHIDVAWLWRLRHTREKAARSFSTVNRLMEKYPEYLFLQTQPQLYDFIKEDYPDIYEHIRERVKEGKWEPSGAMWVECDCNIASGESIIRQILVGKNFFKKEFNYESEYLWLPDVFGYSWALPQILKKSGVDTFMTTKISWNDTNRLPYDTFRWRGMDGTEVTAHFVTTTDPGEDYYTYNGNTSPQAIRGVWEQYKNKDTNKDLLISFGFGDGGGGPTRTHIKQAQMADKIPGLPHVKMEKPTDYFRRLNRTMKENPMDGYVPVWDGELYLEFHRGTYTSQGYNKKMNRRMEYRMRDVEMESMLAQVLKGVPYDYERILKAWKIILCHQFHDILPGSSIREVYEDSHAEYARAAKLLDQVCEAVEGALYQPEEGTYTLFNNSNWARSGEAWIPMSEEALQMYRGGKVLDAHGEEVKAVWEEQGVRIWVKEIPPFAFATFHPEAGEHRTDKESVDVTSIETSYYQIAWNEAGQLTRIFDKKAGREVLPEGKCANELQVFEDKPRCFDAWELEPTIDLKKEVIKECVQTRVRQDAIGWQVDFTWNYHKSQIQQTMCLYEEDPRIDFKTQVDWQERQKLLKTSFPVDVRAVDARFDIQDGNIRRPITRNTTWEAAKFEVAAHKWVDLWETGYGLAVLNDCKYGHDIKEDTIRLTLLKSAVEPDYTADRGTHVFTYAILPHSCEWYEAGIEQSAFALNNPLTAVKGAAALGQESWLSFDQENLVVDAWKREENGNRVILRFHEFQGRRGEVTVHTRLDVKQWCECNLMEEPGEFKDGEIRVTLKPYEIKTLMFEV</sequence>
<dbReference type="GO" id="GO:0006013">
    <property type="term" value="P:mannose metabolic process"/>
    <property type="evidence" value="ECO:0007669"/>
    <property type="project" value="InterPro"/>
</dbReference>
<gene>
    <name evidence="6" type="ORF">ETP43_01610</name>
</gene>
<dbReference type="InterPro" id="IPR011682">
    <property type="entry name" value="Glyco_hydro_38_C"/>
</dbReference>
<keyword evidence="4" id="KW-0326">Glycosidase</keyword>
<evidence type="ECO:0000256" key="4">
    <source>
        <dbReference type="ARBA" id="ARBA00023295"/>
    </source>
</evidence>
<protein>
    <submittedName>
        <fullName evidence="6">Alpha-mannosidase</fullName>
    </submittedName>
</protein>
<comment type="similarity">
    <text evidence="1">Belongs to the glycosyl hydrolase 38 family.</text>
</comment>
<evidence type="ECO:0000256" key="1">
    <source>
        <dbReference type="ARBA" id="ARBA00009792"/>
    </source>
</evidence>
<organism evidence="6 7">
    <name type="scientific">Blautia faecicola</name>
    <dbReference type="NCBI Taxonomy" id="2509240"/>
    <lineage>
        <taxon>Bacteria</taxon>
        <taxon>Bacillati</taxon>
        <taxon>Bacillota</taxon>
        <taxon>Clostridia</taxon>
        <taxon>Lachnospirales</taxon>
        <taxon>Lachnospiraceae</taxon>
        <taxon>Blautia</taxon>
    </lineage>
</organism>
<dbReference type="Gene3D" id="1.20.1270.50">
    <property type="entry name" value="Glycoside hydrolase family 38, central domain"/>
    <property type="match status" value="1"/>
</dbReference>
<dbReference type="Gene3D" id="3.20.110.10">
    <property type="entry name" value="Glycoside hydrolase 38, N terminal domain"/>
    <property type="match status" value="1"/>
</dbReference>
<reference evidence="6 7" key="1">
    <citation type="submission" date="2019-01" db="EMBL/GenBank/DDBJ databases">
        <title>Blautia sp. nov. KGMB01111 isolated human feces.</title>
        <authorList>
            <person name="Park J.-E."/>
            <person name="Kim J.-S."/>
            <person name="Park S.-H."/>
        </authorList>
    </citation>
    <scope>NUCLEOTIDE SEQUENCE [LARGE SCALE GENOMIC DNA]</scope>
    <source>
        <strain evidence="6 7">KGMB01111</strain>
    </source>
</reference>
<proteinExistence type="inferred from homology"/>
<dbReference type="FunFam" id="2.70.98.30:FF:000010">
    <property type="entry name" value="Cytosolic alpha-mannosidase"/>
    <property type="match status" value="1"/>
</dbReference>
<dbReference type="GO" id="GO:0009313">
    <property type="term" value="P:oligosaccharide catabolic process"/>
    <property type="evidence" value="ECO:0007669"/>
    <property type="project" value="TreeGrafter"/>
</dbReference>
<evidence type="ECO:0000313" key="6">
    <source>
        <dbReference type="EMBL" id="RXS74068.1"/>
    </source>
</evidence>
<dbReference type="InterPro" id="IPR037094">
    <property type="entry name" value="Glyco_hydro_38_cen_sf"/>
</dbReference>
<dbReference type="Pfam" id="PF01074">
    <property type="entry name" value="Glyco_hydro_38N"/>
    <property type="match status" value="1"/>
</dbReference>
<evidence type="ECO:0000313" key="7">
    <source>
        <dbReference type="Proteomes" id="UP000290106"/>
    </source>
</evidence>
<dbReference type="Proteomes" id="UP000290106">
    <property type="component" value="Unassembled WGS sequence"/>
</dbReference>
<dbReference type="InterPro" id="IPR027291">
    <property type="entry name" value="Glyco_hydro_38_N_sf"/>
</dbReference>
<dbReference type="Gene3D" id="2.70.98.30">
    <property type="entry name" value="Golgi alpha-mannosidase II, domain 4"/>
    <property type="match status" value="1"/>
</dbReference>
<keyword evidence="3" id="KW-0378">Hydrolase</keyword>
<comment type="caution">
    <text evidence="6">The sequence shown here is derived from an EMBL/GenBank/DDBJ whole genome shotgun (WGS) entry which is preliminary data.</text>
</comment>
<dbReference type="FunFam" id="3.20.110.10:FF:000002">
    <property type="entry name" value="alpha-mannosidase 2C1 isoform X1"/>
    <property type="match status" value="1"/>
</dbReference>
<keyword evidence="7" id="KW-1185">Reference proteome</keyword>
<dbReference type="InterPro" id="IPR011013">
    <property type="entry name" value="Gal_mutarotase_sf_dom"/>
</dbReference>
<dbReference type="FunFam" id="1.20.1270.50:FF:000004">
    <property type="entry name" value="alpha-mannosidase 2C1 isoform X1"/>
    <property type="match status" value="1"/>
</dbReference>
<dbReference type="SUPFAM" id="SSF88688">
    <property type="entry name" value="Families 57/38 glycoside transferase middle domain"/>
    <property type="match status" value="1"/>
</dbReference>
<keyword evidence="2" id="KW-0479">Metal-binding</keyword>
<dbReference type="AlphaFoldDB" id="A0A4Q1REX5"/>
<accession>A0A4Q1REX5</accession>
<dbReference type="Pfam" id="PF17677">
    <property type="entry name" value="Glyco_hydro38C2"/>
    <property type="match status" value="1"/>
</dbReference>
<dbReference type="InterPro" id="IPR041147">
    <property type="entry name" value="GH38_C"/>
</dbReference>
<dbReference type="Gene3D" id="2.60.40.2220">
    <property type="match status" value="1"/>
</dbReference>
<dbReference type="InterPro" id="IPR011330">
    <property type="entry name" value="Glyco_hydro/deAcase_b/a-brl"/>
</dbReference>